<feature type="domain" description="FHA" evidence="4">
    <location>
        <begin position="110"/>
        <end position="159"/>
    </location>
</feature>
<evidence type="ECO:0000256" key="2">
    <source>
        <dbReference type="SAM" id="MobiDB-lite"/>
    </source>
</evidence>
<evidence type="ECO:0000256" key="3">
    <source>
        <dbReference type="SAM" id="Phobius"/>
    </source>
</evidence>
<accession>A0A7T4A0J1</accession>
<dbReference type="EMBL" id="CP065989">
    <property type="protein sequence ID" value="QQB15105.1"/>
    <property type="molecule type" value="Genomic_DNA"/>
</dbReference>
<dbReference type="SUPFAM" id="SSF49879">
    <property type="entry name" value="SMAD/FHA domain"/>
    <property type="match status" value="1"/>
</dbReference>
<dbReference type="Pfam" id="PF00498">
    <property type="entry name" value="FHA"/>
    <property type="match status" value="1"/>
</dbReference>
<dbReference type="AlphaFoldDB" id="A0A7T4A0J1"/>
<dbReference type="PANTHER" id="PTHR23308">
    <property type="entry name" value="NUCLEAR INHIBITOR OF PROTEIN PHOSPHATASE-1"/>
    <property type="match status" value="1"/>
</dbReference>
<dbReference type="PROSITE" id="PS50006">
    <property type="entry name" value="FHA_DOMAIN"/>
    <property type="match status" value="1"/>
</dbReference>
<sequence length="182" mass="19540">MSEFTVTVFRFAFFVILWLFVFGVAGVLRRDIFGARRGPRKSKKNKAARGSARQSAPAQNQQAQNQQAQNRPAQQPPAPSRPVPRANPGSIRVTAGPMAGTSLILSGAPVTFGRAPDNTIVIDDDFASSHHARIIARNGAWVLEDLSSTNGTFVDGSRITAPFDLGIGTQITIGHTTLETQS</sequence>
<organism evidence="5 6">
    <name type="scientific">Brevibacterium casei</name>
    <dbReference type="NCBI Taxonomy" id="33889"/>
    <lineage>
        <taxon>Bacteria</taxon>
        <taxon>Bacillati</taxon>
        <taxon>Actinomycetota</taxon>
        <taxon>Actinomycetes</taxon>
        <taxon>Micrococcales</taxon>
        <taxon>Brevibacteriaceae</taxon>
        <taxon>Brevibacterium</taxon>
    </lineage>
</organism>
<dbReference type="InterPro" id="IPR008984">
    <property type="entry name" value="SMAD_FHA_dom_sf"/>
</dbReference>
<keyword evidence="3" id="KW-0812">Transmembrane</keyword>
<keyword evidence="3" id="KW-0472">Membrane</keyword>
<dbReference type="SMART" id="SM00240">
    <property type="entry name" value="FHA"/>
    <property type="match status" value="1"/>
</dbReference>
<dbReference type="Proteomes" id="UP000595374">
    <property type="component" value="Chromosome"/>
</dbReference>
<dbReference type="RefSeq" id="WP_198500129.1">
    <property type="nucleotide sequence ID" value="NZ_CP065989.1"/>
</dbReference>
<evidence type="ECO:0000259" key="4">
    <source>
        <dbReference type="PROSITE" id="PS50006"/>
    </source>
</evidence>
<gene>
    <name evidence="5" type="ORF">I6H47_03850</name>
</gene>
<feature type="compositionally biased region" description="Basic residues" evidence="2">
    <location>
        <begin position="37"/>
        <end position="47"/>
    </location>
</feature>
<reference evidence="5 6" key="1">
    <citation type="submission" date="2020-12" db="EMBL/GenBank/DDBJ databases">
        <title>FDA dAtabase for Regulatory Grade micrObial Sequences (FDA-ARGOS): Supporting development and validation of Infectious Disease Dx tests.</title>
        <authorList>
            <person name="Sproer C."/>
            <person name="Gronow S."/>
            <person name="Severitt S."/>
            <person name="Schroder I."/>
            <person name="Tallon L."/>
            <person name="Sadzewicz L."/>
            <person name="Zhao X."/>
            <person name="Boylan J."/>
            <person name="Ott S."/>
            <person name="Bowen H."/>
            <person name="Vavikolanu K."/>
            <person name="Mehta A."/>
            <person name="Aluvathingal J."/>
            <person name="Nadendla S."/>
            <person name="Lowell S."/>
            <person name="Myers T."/>
            <person name="Yan Y."/>
            <person name="Sichtig H."/>
        </authorList>
    </citation>
    <scope>NUCLEOTIDE SEQUENCE [LARGE SCALE GENOMIC DNA]</scope>
    <source>
        <strain evidence="5 6">FDAARGOS_990</strain>
    </source>
</reference>
<protein>
    <submittedName>
        <fullName evidence="5">FHA domain-containing protein</fullName>
    </submittedName>
</protein>
<evidence type="ECO:0000313" key="6">
    <source>
        <dbReference type="Proteomes" id="UP000595374"/>
    </source>
</evidence>
<dbReference type="InterPro" id="IPR050923">
    <property type="entry name" value="Cell_Proc_Reg/RNA_Proc"/>
</dbReference>
<feature type="transmembrane region" description="Helical" evidence="3">
    <location>
        <begin position="6"/>
        <end position="28"/>
    </location>
</feature>
<dbReference type="InterPro" id="IPR000253">
    <property type="entry name" value="FHA_dom"/>
</dbReference>
<proteinExistence type="predicted"/>
<feature type="region of interest" description="Disordered" evidence="2">
    <location>
        <begin position="37"/>
        <end position="92"/>
    </location>
</feature>
<evidence type="ECO:0000256" key="1">
    <source>
        <dbReference type="ARBA" id="ARBA00022553"/>
    </source>
</evidence>
<keyword evidence="1" id="KW-0597">Phosphoprotein</keyword>
<keyword evidence="3" id="KW-1133">Transmembrane helix</keyword>
<feature type="compositionally biased region" description="Low complexity" evidence="2">
    <location>
        <begin position="51"/>
        <end position="73"/>
    </location>
</feature>
<name>A0A7T4A0J1_9MICO</name>
<evidence type="ECO:0000313" key="5">
    <source>
        <dbReference type="EMBL" id="QQB15105.1"/>
    </source>
</evidence>
<dbReference type="Gene3D" id="2.60.200.20">
    <property type="match status" value="1"/>
</dbReference>